<feature type="transmembrane region" description="Helical" evidence="1">
    <location>
        <begin position="45"/>
        <end position="66"/>
    </location>
</feature>
<proteinExistence type="predicted"/>
<reference evidence="3 4" key="1">
    <citation type="journal article" date="2020" name="ISME J.">
        <title>Uncovering the hidden diversity of litter-decomposition mechanisms in mushroom-forming fungi.</title>
        <authorList>
            <person name="Floudas D."/>
            <person name="Bentzer J."/>
            <person name="Ahren D."/>
            <person name="Johansson T."/>
            <person name="Persson P."/>
            <person name="Tunlid A."/>
        </authorList>
    </citation>
    <scope>NUCLEOTIDE SEQUENCE [LARGE SCALE GENOMIC DNA]</scope>
    <source>
        <strain evidence="3 4">CBS 146.42</strain>
    </source>
</reference>
<keyword evidence="1" id="KW-0472">Membrane</keyword>
<evidence type="ECO:0000313" key="4">
    <source>
        <dbReference type="Proteomes" id="UP000559027"/>
    </source>
</evidence>
<organism evidence="3 4">
    <name type="scientific">Leucocoprinus leucothites</name>
    <dbReference type="NCBI Taxonomy" id="201217"/>
    <lineage>
        <taxon>Eukaryota</taxon>
        <taxon>Fungi</taxon>
        <taxon>Dikarya</taxon>
        <taxon>Basidiomycota</taxon>
        <taxon>Agaricomycotina</taxon>
        <taxon>Agaricomycetes</taxon>
        <taxon>Agaricomycetidae</taxon>
        <taxon>Agaricales</taxon>
        <taxon>Agaricineae</taxon>
        <taxon>Agaricaceae</taxon>
        <taxon>Leucocoprinus</taxon>
    </lineage>
</organism>
<comment type="caution">
    <text evidence="3">The sequence shown here is derived from an EMBL/GenBank/DDBJ whole genome shotgun (WGS) entry which is preliminary data.</text>
</comment>
<dbReference type="PANTHER" id="PTHR40465">
    <property type="entry name" value="CHROMOSOME 1, WHOLE GENOME SHOTGUN SEQUENCE"/>
    <property type="match status" value="1"/>
</dbReference>
<evidence type="ECO:0000259" key="2">
    <source>
        <dbReference type="Pfam" id="PF20152"/>
    </source>
</evidence>
<dbReference type="AlphaFoldDB" id="A0A8H5GER8"/>
<feature type="transmembrane region" description="Helical" evidence="1">
    <location>
        <begin position="12"/>
        <end position="33"/>
    </location>
</feature>
<dbReference type="EMBL" id="JAACJO010000001">
    <property type="protein sequence ID" value="KAF5363647.1"/>
    <property type="molecule type" value="Genomic_DNA"/>
</dbReference>
<feature type="transmembrane region" description="Helical" evidence="1">
    <location>
        <begin position="198"/>
        <end position="217"/>
    </location>
</feature>
<dbReference type="InterPro" id="IPR045339">
    <property type="entry name" value="DUF6534"/>
</dbReference>
<dbReference type="OrthoDB" id="2562493at2759"/>
<feature type="domain" description="DUF6534" evidence="2">
    <location>
        <begin position="163"/>
        <end position="248"/>
    </location>
</feature>
<name>A0A8H5GER8_9AGAR</name>
<dbReference type="PANTHER" id="PTHR40465:SF1">
    <property type="entry name" value="DUF6534 DOMAIN-CONTAINING PROTEIN"/>
    <property type="match status" value="1"/>
</dbReference>
<gene>
    <name evidence="3" type="ORF">D9756_000495</name>
</gene>
<keyword evidence="4" id="KW-1185">Reference proteome</keyword>
<feature type="transmembrane region" description="Helical" evidence="1">
    <location>
        <begin position="116"/>
        <end position="138"/>
    </location>
</feature>
<feature type="transmembrane region" description="Helical" evidence="1">
    <location>
        <begin position="158"/>
        <end position="177"/>
    </location>
</feature>
<dbReference type="Proteomes" id="UP000559027">
    <property type="component" value="Unassembled WGS sequence"/>
</dbReference>
<accession>A0A8H5GER8</accession>
<sequence length="318" mass="35472">MGQFDLVVGPLLMGILLNTYLYGLVTYQFIVYYTSKFDDALWIRAIVGILFVVDTLHSCIAVYGAWETCVTNFANPAHFANVSWTIPFTACATSVAALLSQGFLAHRVLILTKNKILTGILLLLSFLGFFFGFYAGIYSGILSSVAKFGPLAPYVTCWLGFQTAADVLITGTLTYTLKNARTGFHKTDTIINRLIRGAIQTGFFASVFAIGDLFSFLLARQTYFYAMFAYPIGRIYTNTLLDTLNARNRFKKQKTGTVDVDSQANTTAFRMTDHSRTDVNQSVHVKHEIITDASDKSIDERDVKYKSDEVYQPTETLV</sequence>
<keyword evidence="1" id="KW-1133">Transmembrane helix</keyword>
<evidence type="ECO:0000256" key="1">
    <source>
        <dbReference type="SAM" id="Phobius"/>
    </source>
</evidence>
<dbReference type="Pfam" id="PF20152">
    <property type="entry name" value="DUF6534"/>
    <property type="match status" value="1"/>
</dbReference>
<feature type="transmembrane region" description="Helical" evidence="1">
    <location>
        <begin position="86"/>
        <end position="104"/>
    </location>
</feature>
<keyword evidence="1" id="KW-0812">Transmembrane</keyword>
<protein>
    <recommendedName>
        <fullName evidence="2">DUF6534 domain-containing protein</fullName>
    </recommendedName>
</protein>
<evidence type="ECO:0000313" key="3">
    <source>
        <dbReference type="EMBL" id="KAF5363647.1"/>
    </source>
</evidence>